<dbReference type="SUPFAM" id="SSF49785">
    <property type="entry name" value="Galactose-binding domain-like"/>
    <property type="match status" value="2"/>
</dbReference>
<keyword evidence="3" id="KW-1185">Reference proteome</keyword>
<protein>
    <submittedName>
        <fullName evidence="2">SREC-like protein</fullName>
    </submittedName>
</protein>
<feature type="non-terminal residue" evidence="2">
    <location>
        <position position="1"/>
    </location>
</feature>
<proteinExistence type="predicted"/>
<dbReference type="InterPro" id="IPR042635">
    <property type="entry name" value="MEGF10/SREC1/2-like"/>
</dbReference>
<evidence type="ECO:0000313" key="3">
    <source>
        <dbReference type="Proteomes" id="UP001164746"/>
    </source>
</evidence>
<gene>
    <name evidence="2" type="ORF">MAR_023243</name>
</gene>
<dbReference type="PANTHER" id="PTHR24043:SF8">
    <property type="entry name" value="EGF-LIKE DOMAIN-CONTAINING PROTEIN"/>
    <property type="match status" value="1"/>
</dbReference>
<evidence type="ECO:0000256" key="1">
    <source>
        <dbReference type="ARBA" id="ARBA00022536"/>
    </source>
</evidence>
<dbReference type="Gene3D" id="2.60.120.260">
    <property type="entry name" value="Galactose-binding domain-like"/>
    <property type="match status" value="2"/>
</dbReference>
<dbReference type="PANTHER" id="PTHR24043">
    <property type="entry name" value="SCAVENGER RECEPTOR CLASS F"/>
    <property type="match status" value="1"/>
</dbReference>
<evidence type="ECO:0000313" key="2">
    <source>
        <dbReference type="EMBL" id="WAQ98870.1"/>
    </source>
</evidence>
<dbReference type="EMBL" id="CP111014">
    <property type="protein sequence ID" value="WAQ98870.1"/>
    <property type="molecule type" value="Genomic_DNA"/>
</dbReference>
<keyword evidence="1" id="KW-0245">EGF-like domain</keyword>
<accession>A0ABY7DVA6</accession>
<dbReference type="InterPro" id="IPR008979">
    <property type="entry name" value="Galactose-bd-like_sf"/>
</dbReference>
<organism evidence="2 3">
    <name type="scientific">Mya arenaria</name>
    <name type="common">Soft-shell clam</name>
    <dbReference type="NCBI Taxonomy" id="6604"/>
    <lineage>
        <taxon>Eukaryota</taxon>
        <taxon>Metazoa</taxon>
        <taxon>Spiralia</taxon>
        <taxon>Lophotrochozoa</taxon>
        <taxon>Mollusca</taxon>
        <taxon>Bivalvia</taxon>
        <taxon>Autobranchia</taxon>
        <taxon>Heteroconchia</taxon>
        <taxon>Euheterodonta</taxon>
        <taxon>Imparidentia</taxon>
        <taxon>Neoheterodontei</taxon>
        <taxon>Myida</taxon>
        <taxon>Myoidea</taxon>
        <taxon>Myidae</taxon>
        <taxon>Mya</taxon>
    </lineage>
</organism>
<name>A0ABY7DVA6_MYAAR</name>
<dbReference type="Proteomes" id="UP001164746">
    <property type="component" value="Chromosome 3"/>
</dbReference>
<reference evidence="2" key="1">
    <citation type="submission" date="2022-11" db="EMBL/GenBank/DDBJ databases">
        <title>Centuries of genome instability and evolution in soft-shell clam transmissible cancer (bioRxiv).</title>
        <authorList>
            <person name="Hart S.F.M."/>
            <person name="Yonemitsu M.A."/>
            <person name="Giersch R.M."/>
            <person name="Beal B.F."/>
            <person name="Arriagada G."/>
            <person name="Davis B.W."/>
            <person name="Ostrander E.A."/>
            <person name="Goff S.P."/>
            <person name="Metzger M.J."/>
        </authorList>
    </citation>
    <scope>NUCLEOTIDE SEQUENCE</scope>
    <source>
        <strain evidence="2">MELC-2E11</strain>
        <tissue evidence="2">Siphon/mantle</tissue>
    </source>
</reference>
<dbReference type="Pfam" id="PF22633">
    <property type="entry name" value="F5_F8_type_C_2"/>
    <property type="match status" value="1"/>
</dbReference>
<sequence>MSLDDCVWSVNTGQALNSYIYGMLHNVMPLQMDYFRLAHSVSICVTVPETRSVMMSLARATKDVMDVGLDLLVSIVSEGNDGNPNTCSYTNFESAANDRQIPPYWMIFFQKDVNLSKIELQTLPSAIYRGYYEGFKIYIENFPSDKLSYTSSDRNYVPPAEDRLLCYQHDGFDTPSAEMAVNCGRSLPGNSARIEMRNKSTQLVLCDIKINVGRNFAFGKPTFYSFDNEQTSKPGLAVDGATATHSQCIFVTTSDPWWEVDLGTILQVNRIVISEYNREYLSGYIVETAQVPGGNRTTVFTDDSECPYMRWGDLCENNCGHCLDDYCYDWNGYCKNGCESGYKTTDMCFDECEDGRFGKGCFDTCGHCLDGLACNKMTGYCDQGCAPGWTALPTCKQECEGDTYGLMCHKSCSHKCEGGCNKVDGACNGCVDGWKRKFCDEKEEQSFTASEVAGLAGGTVGGCLLLLGL</sequence>
<dbReference type="Gene3D" id="2.170.300.10">
    <property type="entry name" value="Tie2 ligand-binding domain superfamily"/>
    <property type="match status" value="1"/>
</dbReference>